<evidence type="ECO:0000313" key="3">
    <source>
        <dbReference type="Proteomes" id="UP000000304"/>
    </source>
</evidence>
<dbReference type="GO" id="GO:0000166">
    <property type="term" value="F:nucleotide binding"/>
    <property type="evidence" value="ECO:0007669"/>
    <property type="project" value="UniProtKB-KW"/>
</dbReference>
<accession>B4QN71</accession>
<keyword evidence="3" id="KW-1185">Reference proteome</keyword>
<dbReference type="Pfam" id="PF26217">
    <property type="entry name" value="GDPGP1_N"/>
    <property type="match status" value="1"/>
</dbReference>
<dbReference type="GO" id="GO:0005085">
    <property type="term" value="F:guanyl-nucleotide exchange factor activity"/>
    <property type="evidence" value="ECO:0007669"/>
    <property type="project" value="UniProtKB-KW"/>
</dbReference>
<dbReference type="EMBL" id="CM000363">
    <property type="protein sequence ID" value="EDX09854.1"/>
    <property type="molecule type" value="Genomic_DNA"/>
</dbReference>
<sequence length="283" mass="32412">MFSRRFAAFFRFNRHVTQKYGSFIAAGFSNRFSMKVVTLLPLVVLRSADCRQKEDQETSLEGKAQLYLNAMKVRWDQLHKVPGLFSYQLEKSPQSRKIPGYWGFYAELNSDRNLKRRRPQTIESLNPTFKHMMFNFNKVDAQEVIMTIDDAHGSPEVQMIINKSPITKYHTLICPEVGKNHTQRITRDALQFCITFMRNIDDKDKRMGYNSPGALASVVLRNAQRCGNPRQMNCFTCLKTHNSNNYKNGGERADGTTDNLVEFSKIAKPATTNGSNNPPARAQ</sequence>
<organism evidence="2 3">
    <name type="scientific">Drosophila simulans</name>
    <name type="common">Fruit fly</name>
    <dbReference type="NCBI Taxonomy" id="7240"/>
    <lineage>
        <taxon>Eukaryota</taxon>
        <taxon>Metazoa</taxon>
        <taxon>Ecdysozoa</taxon>
        <taxon>Arthropoda</taxon>
        <taxon>Hexapoda</taxon>
        <taxon>Insecta</taxon>
        <taxon>Pterygota</taxon>
        <taxon>Neoptera</taxon>
        <taxon>Endopterygota</taxon>
        <taxon>Diptera</taxon>
        <taxon>Brachycera</taxon>
        <taxon>Muscomorpha</taxon>
        <taxon>Ephydroidea</taxon>
        <taxon>Drosophilidae</taxon>
        <taxon>Drosophila</taxon>
        <taxon>Sophophora</taxon>
    </lineage>
</organism>
<dbReference type="Proteomes" id="UP000000304">
    <property type="component" value="Chromosome 3L"/>
</dbReference>
<dbReference type="OrthoDB" id="417175at2759"/>
<dbReference type="PANTHER" id="PTHR20884">
    <property type="entry name" value="GDP-D-GLUCOSE PHOSPHORYLASE 1"/>
    <property type="match status" value="1"/>
</dbReference>
<gene>
    <name evidence="2" type="primary">Dsim\GD14185</name>
    <name evidence="2" type="ORF">Dsim_GD14185</name>
</gene>
<name>B4QN71_DROSI</name>
<dbReference type="STRING" id="7240.B4QN71"/>
<proteinExistence type="predicted"/>
<dbReference type="GO" id="GO:0016787">
    <property type="term" value="F:hydrolase activity"/>
    <property type="evidence" value="ECO:0007669"/>
    <property type="project" value="UniProtKB-KW"/>
</dbReference>
<evidence type="ECO:0000259" key="1">
    <source>
        <dbReference type="Pfam" id="PF26217"/>
    </source>
</evidence>
<dbReference type="AlphaFoldDB" id="B4QN71"/>
<dbReference type="GO" id="GO:0005737">
    <property type="term" value="C:cytoplasm"/>
    <property type="evidence" value="ECO:0007669"/>
    <property type="project" value="UniProtKB-SubCell"/>
</dbReference>
<evidence type="ECO:0000313" key="2">
    <source>
        <dbReference type="EMBL" id="EDX09854.1"/>
    </source>
</evidence>
<reference evidence="2 3" key="1">
    <citation type="journal article" date="2007" name="Nature">
        <title>Evolution of genes and genomes on the Drosophila phylogeny.</title>
        <authorList>
            <consortium name="Drosophila 12 Genomes Consortium"/>
            <person name="Clark A.G."/>
            <person name="Eisen M.B."/>
            <person name="Smith D.R."/>
            <person name="Bergman C.M."/>
            <person name="Oliver B."/>
            <person name="Markow T.A."/>
            <person name="Kaufman T.C."/>
            <person name="Kellis M."/>
            <person name="Gelbart W."/>
            <person name="Iyer V.N."/>
            <person name="Pollard D.A."/>
            <person name="Sackton T.B."/>
            <person name="Larracuente A.M."/>
            <person name="Singh N.D."/>
            <person name="Abad J.P."/>
            <person name="Abt D.N."/>
            <person name="Adryan B."/>
            <person name="Aguade M."/>
            <person name="Akashi H."/>
            <person name="Anderson W.W."/>
            <person name="Aquadro C.F."/>
            <person name="Ardell D.H."/>
            <person name="Arguello R."/>
            <person name="Artieri C.G."/>
            <person name="Barbash D.A."/>
            <person name="Barker D."/>
            <person name="Barsanti P."/>
            <person name="Batterham P."/>
            <person name="Batzoglou S."/>
            <person name="Begun D."/>
            <person name="Bhutkar A."/>
            <person name="Blanco E."/>
            <person name="Bosak S.A."/>
            <person name="Bradley R.K."/>
            <person name="Brand A.D."/>
            <person name="Brent M.R."/>
            <person name="Brooks A.N."/>
            <person name="Brown R.H."/>
            <person name="Butlin R.K."/>
            <person name="Caggese C."/>
            <person name="Calvi B.R."/>
            <person name="Bernardo de Carvalho A."/>
            <person name="Caspi A."/>
            <person name="Castrezana S."/>
            <person name="Celniker S.E."/>
            <person name="Chang J.L."/>
            <person name="Chapple C."/>
            <person name="Chatterji S."/>
            <person name="Chinwalla A."/>
            <person name="Civetta A."/>
            <person name="Clifton S.W."/>
            <person name="Comeron J.M."/>
            <person name="Costello J.C."/>
            <person name="Coyne J.A."/>
            <person name="Daub J."/>
            <person name="David R.G."/>
            <person name="Delcher A.L."/>
            <person name="Delehaunty K."/>
            <person name="Do C.B."/>
            <person name="Ebling H."/>
            <person name="Edwards K."/>
            <person name="Eickbush T."/>
            <person name="Evans J.D."/>
            <person name="Filipski A."/>
            <person name="Findeiss S."/>
            <person name="Freyhult E."/>
            <person name="Fulton L."/>
            <person name="Fulton R."/>
            <person name="Garcia A.C."/>
            <person name="Gardiner A."/>
            <person name="Garfield D.A."/>
            <person name="Garvin B.E."/>
            <person name="Gibson G."/>
            <person name="Gilbert D."/>
            <person name="Gnerre S."/>
            <person name="Godfrey J."/>
            <person name="Good R."/>
            <person name="Gotea V."/>
            <person name="Gravely B."/>
            <person name="Greenberg A.J."/>
            <person name="Griffiths-Jones S."/>
            <person name="Gross S."/>
            <person name="Guigo R."/>
            <person name="Gustafson E.A."/>
            <person name="Haerty W."/>
            <person name="Hahn M.W."/>
            <person name="Halligan D.L."/>
            <person name="Halpern A.L."/>
            <person name="Halter G.M."/>
            <person name="Han M.V."/>
            <person name="Heger A."/>
            <person name="Hillier L."/>
            <person name="Hinrichs A.S."/>
            <person name="Holmes I."/>
            <person name="Hoskins R.A."/>
            <person name="Hubisz M.J."/>
            <person name="Hultmark D."/>
            <person name="Huntley M.A."/>
            <person name="Jaffe D.B."/>
            <person name="Jagadeeshan S."/>
            <person name="Jeck W.R."/>
            <person name="Johnson J."/>
            <person name="Jones C.D."/>
            <person name="Jordan W.C."/>
            <person name="Karpen G.H."/>
            <person name="Kataoka E."/>
            <person name="Keightley P.D."/>
            <person name="Kheradpour P."/>
            <person name="Kirkness E.F."/>
            <person name="Koerich L.B."/>
            <person name="Kristiansen K."/>
            <person name="Kudrna D."/>
            <person name="Kulathinal R.J."/>
            <person name="Kumar S."/>
            <person name="Kwok R."/>
            <person name="Lander E."/>
            <person name="Langley C.H."/>
            <person name="Lapoint R."/>
            <person name="Lazzaro B.P."/>
            <person name="Lee S.J."/>
            <person name="Levesque L."/>
            <person name="Li R."/>
            <person name="Lin C.F."/>
            <person name="Lin M.F."/>
            <person name="Lindblad-Toh K."/>
            <person name="Llopart A."/>
            <person name="Long M."/>
            <person name="Low L."/>
            <person name="Lozovsky E."/>
            <person name="Lu J."/>
            <person name="Luo M."/>
            <person name="Machado C.A."/>
            <person name="Makalowski W."/>
            <person name="Marzo M."/>
            <person name="Matsuda M."/>
            <person name="Matzkin L."/>
            <person name="McAllister B."/>
            <person name="McBride C.S."/>
            <person name="McKernan B."/>
            <person name="McKernan K."/>
            <person name="Mendez-Lago M."/>
            <person name="Minx P."/>
            <person name="Mollenhauer M.U."/>
            <person name="Montooth K."/>
            <person name="Mount S.M."/>
            <person name="Mu X."/>
            <person name="Myers E."/>
            <person name="Negre B."/>
            <person name="Newfeld S."/>
            <person name="Nielsen R."/>
            <person name="Noor M.A."/>
            <person name="O'Grady P."/>
            <person name="Pachter L."/>
            <person name="Papaceit M."/>
            <person name="Parisi M.J."/>
            <person name="Parisi M."/>
            <person name="Parts L."/>
            <person name="Pedersen J.S."/>
            <person name="Pesole G."/>
            <person name="Phillippy A.M."/>
            <person name="Ponting C.P."/>
            <person name="Pop M."/>
            <person name="Porcelli D."/>
            <person name="Powell J.R."/>
            <person name="Prohaska S."/>
            <person name="Pruitt K."/>
            <person name="Puig M."/>
            <person name="Quesneville H."/>
            <person name="Ram K.R."/>
            <person name="Rand D."/>
            <person name="Rasmussen M.D."/>
            <person name="Reed L.K."/>
            <person name="Reenan R."/>
            <person name="Reily A."/>
            <person name="Remington K.A."/>
            <person name="Rieger T.T."/>
            <person name="Ritchie M.G."/>
            <person name="Robin C."/>
            <person name="Rogers Y.H."/>
            <person name="Rohde C."/>
            <person name="Rozas J."/>
            <person name="Rubenfield M.J."/>
            <person name="Ruiz A."/>
            <person name="Russo S."/>
            <person name="Salzberg S.L."/>
            <person name="Sanchez-Gracia A."/>
            <person name="Saranga D.J."/>
            <person name="Sato H."/>
            <person name="Schaeffer S.W."/>
            <person name="Schatz M.C."/>
            <person name="Schlenke T."/>
            <person name="Schwartz R."/>
            <person name="Segarra C."/>
            <person name="Singh R.S."/>
            <person name="Sirot L."/>
            <person name="Sirota M."/>
            <person name="Sisneros N.B."/>
            <person name="Smith C.D."/>
            <person name="Smith T.F."/>
            <person name="Spieth J."/>
            <person name="Stage D.E."/>
            <person name="Stark A."/>
            <person name="Stephan W."/>
            <person name="Strausberg R.L."/>
            <person name="Strempel S."/>
            <person name="Sturgill D."/>
            <person name="Sutton G."/>
            <person name="Sutton G.G."/>
            <person name="Tao W."/>
            <person name="Teichmann S."/>
            <person name="Tobari Y.N."/>
            <person name="Tomimura Y."/>
            <person name="Tsolas J.M."/>
            <person name="Valente V.L."/>
            <person name="Venter E."/>
            <person name="Venter J.C."/>
            <person name="Vicario S."/>
            <person name="Vieira F.G."/>
            <person name="Vilella A.J."/>
            <person name="Villasante A."/>
            <person name="Walenz B."/>
            <person name="Wang J."/>
            <person name="Wasserman M."/>
            <person name="Watts T."/>
            <person name="Wilson D."/>
            <person name="Wilson R.K."/>
            <person name="Wing R.A."/>
            <person name="Wolfner M.F."/>
            <person name="Wong A."/>
            <person name="Wong G.K."/>
            <person name="Wu C.I."/>
            <person name="Wu G."/>
            <person name="Yamamoto D."/>
            <person name="Yang H.P."/>
            <person name="Yang S.P."/>
            <person name="Yorke J.A."/>
            <person name="Yoshida K."/>
            <person name="Zdobnov E."/>
            <person name="Zhang P."/>
            <person name="Zhang Y."/>
            <person name="Zimin A.V."/>
            <person name="Baldwin J."/>
            <person name="Abdouelleil A."/>
            <person name="Abdulkadir J."/>
            <person name="Abebe A."/>
            <person name="Abera B."/>
            <person name="Abreu J."/>
            <person name="Acer S.C."/>
            <person name="Aftuck L."/>
            <person name="Alexander A."/>
            <person name="An P."/>
            <person name="Anderson E."/>
            <person name="Anderson S."/>
            <person name="Arachi H."/>
            <person name="Azer M."/>
            <person name="Bachantsang P."/>
            <person name="Barry A."/>
            <person name="Bayul T."/>
            <person name="Berlin A."/>
            <person name="Bessette D."/>
            <person name="Bloom T."/>
            <person name="Blye J."/>
            <person name="Boguslavskiy L."/>
            <person name="Bonnet C."/>
            <person name="Boukhgalter B."/>
            <person name="Bourzgui I."/>
            <person name="Brown A."/>
            <person name="Cahill P."/>
            <person name="Channer S."/>
            <person name="Cheshatsang Y."/>
            <person name="Chuda L."/>
            <person name="Citroen M."/>
            <person name="Collymore A."/>
            <person name="Cooke P."/>
            <person name="Costello M."/>
            <person name="D'Aco K."/>
            <person name="Daza R."/>
            <person name="De Haan G."/>
            <person name="DeGray S."/>
            <person name="DeMaso C."/>
            <person name="Dhargay N."/>
            <person name="Dooley K."/>
            <person name="Dooley E."/>
            <person name="Doricent M."/>
            <person name="Dorje P."/>
            <person name="Dorjee K."/>
            <person name="Dupes A."/>
            <person name="Elong R."/>
            <person name="Falk J."/>
            <person name="Farina A."/>
            <person name="Faro S."/>
            <person name="Ferguson D."/>
            <person name="Fisher S."/>
            <person name="Foley C.D."/>
            <person name="Franke A."/>
            <person name="Friedrich D."/>
            <person name="Gadbois L."/>
            <person name="Gearin G."/>
            <person name="Gearin C.R."/>
            <person name="Giannoukos G."/>
            <person name="Goode T."/>
            <person name="Graham J."/>
            <person name="Grandbois E."/>
            <person name="Grewal S."/>
            <person name="Gyaltsen K."/>
            <person name="Hafez N."/>
            <person name="Hagos B."/>
            <person name="Hall J."/>
            <person name="Henson C."/>
            <person name="Hollinger A."/>
            <person name="Honan T."/>
            <person name="Huard M.D."/>
            <person name="Hughes L."/>
            <person name="Hurhula B."/>
            <person name="Husby M.E."/>
            <person name="Kamat A."/>
            <person name="Kanga B."/>
            <person name="Kashin S."/>
            <person name="Khazanovich D."/>
            <person name="Kisner P."/>
            <person name="Lance K."/>
            <person name="Lara M."/>
            <person name="Lee W."/>
            <person name="Lennon N."/>
            <person name="Letendre F."/>
            <person name="LeVine R."/>
            <person name="Lipovsky A."/>
            <person name="Liu X."/>
            <person name="Liu J."/>
            <person name="Liu S."/>
            <person name="Lokyitsang T."/>
            <person name="Lokyitsang Y."/>
            <person name="Lubonja R."/>
            <person name="Lui A."/>
            <person name="MacDonald P."/>
            <person name="Magnisalis V."/>
            <person name="Maru K."/>
            <person name="Matthews C."/>
            <person name="McCusker W."/>
            <person name="McDonough S."/>
            <person name="Mehta T."/>
            <person name="Meldrim J."/>
            <person name="Meneus L."/>
            <person name="Mihai O."/>
            <person name="Mihalev A."/>
            <person name="Mihova T."/>
            <person name="Mittelman R."/>
            <person name="Mlenga V."/>
            <person name="Montmayeur A."/>
            <person name="Mulrain L."/>
            <person name="Navidi A."/>
            <person name="Naylor J."/>
            <person name="Negash T."/>
            <person name="Nguyen T."/>
            <person name="Nguyen N."/>
            <person name="Nicol R."/>
            <person name="Norbu C."/>
            <person name="Norbu N."/>
            <person name="Novod N."/>
            <person name="O'Neill B."/>
            <person name="Osman S."/>
            <person name="Markiewicz E."/>
            <person name="Oyono O.L."/>
            <person name="Patti C."/>
            <person name="Phunkhang P."/>
            <person name="Pierre F."/>
            <person name="Priest M."/>
            <person name="Raghuraman S."/>
            <person name="Rege F."/>
            <person name="Reyes R."/>
            <person name="Rise C."/>
            <person name="Rogov P."/>
            <person name="Ross K."/>
            <person name="Ryan E."/>
            <person name="Settipalli S."/>
            <person name="Shea T."/>
            <person name="Sherpa N."/>
            <person name="Shi L."/>
            <person name="Shih D."/>
            <person name="Sparrow T."/>
            <person name="Spaulding J."/>
            <person name="Stalker J."/>
            <person name="Stange-Thomann N."/>
            <person name="Stavropoulos S."/>
            <person name="Stone C."/>
            <person name="Strader C."/>
            <person name="Tesfaye S."/>
            <person name="Thomson T."/>
            <person name="Thoulutsang Y."/>
            <person name="Thoulutsang D."/>
            <person name="Topham K."/>
            <person name="Topping I."/>
            <person name="Tsamla T."/>
            <person name="Vassiliev H."/>
            <person name="Vo A."/>
            <person name="Wangchuk T."/>
            <person name="Wangdi T."/>
            <person name="Weiand M."/>
            <person name="Wilkinson J."/>
            <person name="Wilson A."/>
            <person name="Yadav S."/>
            <person name="Young G."/>
            <person name="Yu Q."/>
            <person name="Zembek L."/>
            <person name="Zhong D."/>
            <person name="Zimmer A."/>
            <person name="Zwirko Z."/>
            <person name="Jaffe D.B."/>
            <person name="Alvarez P."/>
            <person name="Brockman W."/>
            <person name="Butler J."/>
            <person name="Chin C."/>
            <person name="Gnerre S."/>
            <person name="Grabherr M."/>
            <person name="Kleber M."/>
            <person name="Mauceli E."/>
            <person name="MacCallum I."/>
        </authorList>
    </citation>
    <scope>NUCLEOTIDE SEQUENCE [LARGE SCALE GENOMIC DNA]</scope>
    <source>
        <strain evidence="3">white501</strain>
    </source>
</reference>
<dbReference type="HOGENOM" id="CLU_984390_0_0_1"/>
<dbReference type="GO" id="GO:0006006">
    <property type="term" value="P:glucose metabolic process"/>
    <property type="evidence" value="ECO:0007669"/>
    <property type="project" value="TreeGrafter"/>
</dbReference>
<dbReference type="InterPro" id="IPR058866">
    <property type="entry name" value="GDPGP1_N"/>
</dbReference>
<dbReference type="InterPro" id="IPR026506">
    <property type="entry name" value="GDPGP"/>
</dbReference>
<dbReference type="PhylomeDB" id="B4QN71"/>
<protein>
    <submittedName>
        <fullName evidence="2">GD14185</fullName>
    </submittedName>
</protein>
<feature type="domain" description="GDPGP1-like N-terminal" evidence="1">
    <location>
        <begin position="71"/>
        <end position="218"/>
    </location>
</feature>
<dbReference type="GO" id="GO:0080048">
    <property type="term" value="F:GDP-D-glucose phosphorylase activity"/>
    <property type="evidence" value="ECO:0007669"/>
    <property type="project" value="UniProtKB-EC"/>
</dbReference>
<dbReference type="PANTHER" id="PTHR20884:SF8">
    <property type="entry name" value="GDP-D-GLUCOSE PHOSPHORYLASE 1"/>
    <property type="match status" value="1"/>
</dbReference>